<name>A0AAW1UIA8_9CUCU</name>
<evidence type="ECO:0000313" key="2">
    <source>
        <dbReference type="EMBL" id="KAK9879134.1"/>
    </source>
</evidence>
<organism evidence="2 3">
    <name type="scientific">Henosepilachna vigintioctopunctata</name>
    <dbReference type="NCBI Taxonomy" id="420089"/>
    <lineage>
        <taxon>Eukaryota</taxon>
        <taxon>Metazoa</taxon>
        <taxon>Ecdysozoa</taxon>
        <taxon>Arthropoda</taxon>
        <taxon>Hexapoda</taxon>
        <taxon>Insecta</taxon>
        <taxon>Pterygota</taxon>
        <taxon>Neoptera</taxon>
        <taxon>Endopterygota</taxon>
        <taxon>Coleoptera</taxon>
        <taxon>Polyphaga</taxon>
        <taxon>Cucujiformia</taxon>
        <taxon>Coccinelloidea</taxon>
        <taxon>Coccinellidae</taxon>
        <taxon>Epilachninae</taxon>
        <taxon>Epilachnini</taxon>
        <taxon>Henosepilachna</taxon>
    </lineage>
</organism>
<dbReference type="Proteomes" id="UP001431783">
    <property type="component" value="Unassembled WGS sequence"/>
</dbReference>
<feature type="region of interest" description="Disordered" evidence="1">
    <location>
        <begin position="75"/>
        <end position="96"/>
    </location>
</feature>
<evidence type="ECO:0000313" key="3">
    <source>
        <dbReference type="Proteomes" id="UP001431783"/>
    </source>
</evidence>
<evidence type="ECO:0000256" key="1">
    <source>
        <dbReference type="SAM" id="MobiDB-lite"/>
    </source>
</evidence>
<protein>
    <submittedName>
        <fullName evidence="2">Uncharacterized protein</fullName>
    </submittedName>
</protein>
<comment type="caution">
    <text evidence="2">The sequence shown here is derived from an EMBL/GenBank/DDBJ whole genome shotgun (WGS) entry which is preliminary data.</text>
</comment>
<reference evidence="2 3" key="1">
    <citation type="submission" date="2023-03" db="EMBL/GenBank/DDBJ databases">
        <title>Genome insight into feeding habits of ladybird beetles.</title>
        <authorList>
            <person name="Li H.-S."/>
            <person name="Huang Y.-H."/>
            <person name="Pang H."/>
        </authorList>
    </citation>
    <scope>NUCLEOTIDE SEQUENCE [LARGE SCALE GENOMIC DNA]</scope>
    <source>
        <strain evidence="2">SYSU_2023b</strain>
        <tissue evidence="2">Whole body</tissue>
    </source>
</reference>
<dbReference type="EMBL" id="JARQZJ010000061">
    <property type="protein sequence ID" value="KAK9879134.1"/>
    <property type="molecule type" value="Genomic_DNA"/>
</dbReference>
<gene>
    <name evidence="2" type="ORF">WA026_003979</name>
</gene>
<sequence>MSTFRKVEYLSSPTDFKIDQQAANYRKVPGAFELNDSIISHRFLSRLSRRVMADLCEKQTVEALALEERIILSNSSFPSQYPPGNQNVKSKGVTNL</sequence>
<accession>A0AAW1UIA8</accession>
<dbReference type="AlphaFoldDB" id="A0AAW1UIA8"/>
<proteinExistence type="predicted"/>
<keyword evidence="3" id="KW-1185">Reference proteome</keyword>